<dbReference type="AlphaFoldDB" id="A0A6C0IHN6"/>
<proteinExistence type="predicted"/>
<organism evidence="1">
    <name type="scientific">viral metagenome</name>
    <dbReference type="NCBI Taxonomy" id="1070528"/>
    <lineage>
        <taxon>unclassified sequences</taxon>
        <taxon>metagenomes</taxon>
        <taxon>organismal metagenomes</taxon>
    </lineage>
</organism>
<reference evidence="1" key="1">
    <citation type="journal article" date="2020" name="Nature">
        <title>Giant virus diversity and host interactions through global metagenomics.</title>
        <authorList>
            <person name="Schulz F."/>
            <person name="Roux S."/>
            <person name="Paez-Espino D."/>
            <person name="Jungbluth S."/>
            <person name="Walsh D.A."/>
            <person name="Denef V.J."/>
            <person name="McMahon K.D."/>
            <person name="Konstantinidis K.T."/>
            <person name="Eloe-Fadrosh E.A."/>
            <person name="Kyrpides N.C."/>
            <person name="Woyke T."/>
        </authorList>
    </citation>
    <scope>NUCLEOTIDE SEQUENCE</scope>
    <source>
        <strain evidence="1">GVMAG-M-3300023184-89</strain>
    </source>
</reference>
<protein>
    <submittedName>
        <fullName evidence="1">Uncharacterized protein</fullName>
    </submittedName>
</protein>
<name>A0A6C0IHN6_9ZZZZ</name>
<accession>A0A6C0IHN6</accession>
<evidence type="ECO:0000313" key="1">
    <source>
        <dbReference type="EMBL" id="QHT92718.1"/>
    </source>
</evidence>
<sequence length="36" mass="4358">MSFFQKGLSSVQKKRENLFFLEDGFNFKNKKKYLLP</sequence>
<dbReference type="EMBL" id="MN740194">
    <property type="protein sequence ID" value="QHT92718.1"/>
    <property type="molecule type" value="Genomic_DNA"/>
</dbReference>